<organism evidence="2 3">
    <name type="scientific">Shimwellia blattae (strain ATCC 29907 / DSM 4481 / JCM 1650 / NBRC 105725 / CDC 9005-74)</name>
    <name type="common">Escherichia blattae</name>
    <dbReference type="NCBI Taxonomy" id="630626"/>
    <lineage>
        <taxon>Bacteria</taxon>
        <taxon>Pseudomonadati</taxon>
        <taxon>Pseudomonadota</taxon>
        <taxon>Gammaproteobacteria</taxon>
        <taxon>Enterobacterales</taxon>
        <taxon>Enterobacteriaceae</taxon>
        <taxon>Shimwellia</taxon>
    </lineage>
</organism>
<name>I2B9S2_SHIBC</name>
<feature type="domain" description="DUF1737" evidence="1">
    <location>
        <begin position="61"/>
        <end position="109"/>
    </location>
</feature>
<dbReference type="OrthoDB" id="6637409at2"/>
<protein>
    <recommendedName>
        <fullName evidence="1">DUF1737 domain-containing protein</fullName>
    </recommendedName>
</protein>
<proteinExistence type="predicted"/>
<reference evidence="2 3" key="1">
    <citation type="journal article" date="2012" name="J. Bacteriol.">
        <title>Complete genome sequence of the B12-producing Shimwellia blattae strain DSM 4481, isolated from a cockroach.</title>
        <authorList>
            <person name="Brzuszkiewicz E."/>
            <person name="Waschkowitz T."/>
            <person name="Wiezer A."/>
            <person name="Daniel R."/>
        </authorList>
    </citation>
    <scope>NUCLEOTIDE SEQUENCE [LARGE SCALE GENOMIC DNA]</scope>
    <source>
        <strain evidence="3">ATCC 29907 / DSM 4481 / JCM 1650 / NBRC 105725 / CDC 9005-74</strain>
    </source>
</reference>
<evidence type="ECO:0000313" key="2">
    <source>
        <dbReference type="EMBL" id="AFJ47276.1"/>
    </source>
</evidence>
<evidence type="ECO:0000313" key="3">
    <source>
        <dbReference type="Proteomes" id="UP000001955"/>
    </source>
</evidence>
<dbReference type="EMBL" id="CP001560">
    <property type="protein sequence ID" value="AFJ47276.1"/>
    <property type="molecule type" value="Genomic_DNA"/>
</dbReference>
<dbReference type="Proteomes" id="UP000001955">
    <property type="component" value="Chromosome"/>
</dbReference>
<accession>K6UQZ1</accession>
<dbReference type="InterPro" id="IPR013619">
    <property type="entry name" value="DUF1737"/>
</dbReference>
<keyword evidence="3" id="KW-1185">Reference proteome</keyword>
<accession>I2B9S2</accession>
<sequence>MPVTSMQAATAGSAVDLVNVVTANMANNFYPFGSLKSVHATVGGKVEYFQQIGAGITRVNRYEIVVSNDRAEFTEKVNGLLSSGWALLGDMCITQLTPGRTCQYAQALTMTFPS</sequence>
<dbReference type="HOGENOM" id="CLU_2169351_0_0_6"/>
<dbReference type="Pfam" id="PF08410">
    <property type="entry name" value="DUF1737"/>
    <property type="match status" value="1"/>
</dbReference>
<dbReference type="STRING" id="630626.EBL_c21850"/>
<dbReference type="AlphaFoldDB" id="I2B9S2"/>
<dbReference type="KEGG" id="ebt:EBL_c21850"/>
<dbReference type="RefSeq" id="WP_002440521.1">
    <property type="nucleotide sequence ID" value="NC_017910.1"/>
</dbReference>
<evidence type="ECO:0000259" key="1">
    <source>
        <dbReference type="Pfam" id="PF08410"/>
    </source>
</evidence>
<gene>
    <name evidence="2" type="ordered locus">EBL_c21850</name>
</gene>